<dbReference type="Gene3D" id="1.25.40.20">
    <property type="entry name" value="Ankyrin repeat-containing domain"/>
    <property type="match status" value="1"/>
</dbReference>
<sequence>MCTNCALNTKLFLNKKSYKSLERIHNEKKQKIILQQCQKINRTIDIISLGDNQWRFKYGHYQRLSNVVDSGHYGLILDKIKITQSLAITNECIGKLVRSSGVDDQLFNAVYQLKQWMFNDENLLFYAVESGSLERVKLLVNQEYPVVLNRLPTSKIKMNIQTYAWCQLKFEIFDYLLSDQVKHHQDGGELADISPKLKAECLLRSIGSLKDLSIFQTIWESEEGSTLYNIKKELMLANQFQYPKQLIQKKNGISIAKMMFPNYKPNLDHLDVYLFNSSSLDNREYQLEVMNYVAKNHRGMENGLPFDKLKLEVKQSLVSAYEKLCLDGYQIDRSELDNLEKFEYLMLICKCIGLLEKGYASIQNSPLYWFRLNLYKHCGLIGLIFILSISVSKMTLLNELFTHGTLEQVRLARKVWVSIGGRHMVFDWCKASFDNPDPSVFKYLISLYGMEYLVKLFQHQYSSISPDTTDRLELCLAIDPGLSFVRCVERFELQSITPEYIDQLIILWKKEIHTPAITSMIHLWQGCYMNNDIYSFVKLLEIRDDVECENFHYLQRLLIASIRSQKYQFIIAILKNHISLLENVIDEVGICGDIRVIETVIECSPNGKLQNNQLNTLAHYLFQSGHFEAIDYLRATFPEKELNWSGFVVSTIFLGRLDVVKYYIDNFADDISLPLILSQSIVCGQLDTFKYLIEYSNNTDHDTTYLLQTFFNEPNLRSILNSSSAALILRYAVSLGAKIEINEKILQIVQKKSIQTIRFFKEYQEQQQQQQQQQIE</sequence>
<dbReference type="EMBL" id="ADBJ01000025">
    <property type="protein sequence ID" value="EFA81489.1"/>
    <property type="molecule type" value="Genomic_DNA"/>
</dbReference>
<name>D3BAA2_HETP5</name>
<dbReference type="RefSeq" id="XP_020433607.1">
    <property type="nucleotide sequence ID" value="XM_020576358.1"/>
</dbReference>
<keyword evidence="2" id="KW-1185">Reference proteome</keyword>
<reference evidence="1 2" key="1">
    <citation type="journal article" date="2011" name="Genome Res.">
        <title>Phylogeny-wide analysis of social amoeba genomes highlights ancient origins for complex intercellular communication.</title>
        <authorList>
            <person name="Heidel A.J."/>
            <person name="Lawal H.M."/>
            <person name="Felder M."/>
            <person name="Schilde C."/>
            <person name="Helps N.R."/>
            <person name="Tunggal B."/>
            <person name="Rivero F."/>
            <person name="John U."/>
            <person name="Schleicher M."/>
            <person name="Eichinger L."/>
            <person name="Platzer M."/>
            <person name="Noegel A.A."/>
            <person name="Schaap P."/>
            <person name="Gloeckner G."/>
        </authorList>
    </citation>
    <scope>NUCLEOTIDE SEQUENCE [LARGE SCALE GENOMIC DNA]</scope>
    <source>
        <strain evidence="2">ATCC 26659 / Pp 5 / PN500</strain>
    </source>
</reference>
<dbReference type="InterPro" id="IPR036770">
    <property type="entry name" value="Ankyrin_rpt-contain_sf"/>
</dbReference>
<proteinExistence type="predicted"/>
<dbReference type="InParanoid" id="D3BAA2"/>
<dbReference type="SUPFAM" id="SSF48403">
    <property type="entry name" value="Ankyrin repeat"/>
    <property type="match status" value="1"/>
</dbReference>
<evidence type="ECO:0000313" key="1">
    <source>
        <dbReference type="EMBL" id="EFA81489.1"/>
    </source>
</evidence>
<dbReference type="GeneID" id="31360962"/>
<comment type="caution">
    <text evidence="1">The sequence shown here is derived from an EMBL/GenBank/DDBJ whole genome shotgun (WGS) entry which is preliminary data.</text>
</comment>
<dbReference type="AlphaFoldDB" id="D3BAA2"/>
<accession>D3BAA2</accession>
<gene>
    <name evidence="1" type="ORF">PPL_05477</name>
</gene>
<organism evidence="1 2">
    <name type="scientific">Heterostelium pallidum (strain ATCC 26659 / Pp 5 / PN500)</name>
    <name type="common">Cellular slime mold</name>
    <name type="synonym">Polysphondylium pallidum</name>
    <dbReference type="NCBI Taxonomy" id="670386"/>
    <lineage>
        <taxon>Eukaryota</taxon>
        <taxon>Amoebozoa</taxon>
        <taxon>Evosea</taxon>
        <taxon>Eumycetozoa</taxon>
        <taxon>Dictyostelia</taxon>
        <taxon>Acytosteliales</taxon>
        <taxon>Acytosteliaceae</taxon>
        <taxon>Heterostelium</taxon>
    </lineage>
</organism>
<protein>
    <submittedName>
        <fullName evidence="1">Uncharacterized protein</fullName>
    </submittedName>
</protein>
<dbReference type="Proteomes" id="UP000001396">
    <property type="component" value="Unassembled WGS sequence"/>
</dbReference>
<evidence type="ECO:0000313" key="2">
    <source>
        <dbReference type="Proteomes" id="UP000001396"/>
    </source>
</evidence>